<feature type="domain" description="Mechanosensitive ion channel transmembrane helices 2/3" evidence="11">
    <location>
        <begin position="529"/>
        <end position="570"/>
    </location>
</feature>
<feature type="transmembrane region" description="Helical" evidence="7">
    <location>
        <begin position="214"/>
        <end position="240"/>
    </location>
</feature>
<dbReference type="Gene3D" id="3.30.70.100">
    <property type="match status" value="1"/>
</dbReference>
<keyword evidence="4 7" id="KW-0812">Transmembrane</keyword>
<dbReference type="KEGG" id="tom:BWR18_00435"/>
<dbReference type="Proteomes" id="UP000186336">
    <property type="component" value="Chromosome"/>
</dbReference>
<dbReference type="Pfam" id="PF21088">
    <property type="entry name" value="MS_channel_1st"/>
    <property type="match status" value="1"/>
</dbReference>
<dbReference type="InterPro" id="IPR010920">
    <property type="entry name" value="LSM_dom_sf"/>
</dbReference>
<evidence type="ECO:0000259" key="10">
    <source>
        <dbReference type="Pfam" id="PF21082"/>
    </source>
</evidence>
<proteinExistence type="inferred from homology"/>
<feature type="transmembrane region" description="Helical" evidence="7">
    <location>
        <begin position="333"/>
        <end position="354"/>
    </location>
</feature>
<dbReference type="OrthoDB" id="9814206at2"/>
<dbReference type="STRING" id="299262.BWR18_00435"/>
<dbReference type="GO" id="GO:0008381">
    <property type="term" value="F:mechanosensitive monoatomic ion channel activity"/>
    <property type="evidence" value="ECO:0007669"/>
    <property type="project" value="InterPro"/>
</dbReference>
<dbReference type="AlphaFoldDB" id="A0A1P8MQM9"/>
<feature type="chain" id="PRO_5012026521" evidence="8">
    <location>
        <begin position="22"/>
        <end position="777"/>
    </location>
</feature>
<evidence type="ECO:0000313" key="13">
    <source>
        <dbReference type="Proteomes" id="UP000186336"/>
    </source>
</evidence>
<dbReference type="PANTHER" id="PTHR30460:SF0">
    <property type="entry name" value="MODERATE CONDUCTANCE MECHANOSENSITIVE CHANNEL YBIO"/>
    <property type="match status" value="1"/>
</dbReference>
<protein>
    <submittedName>
        <fullName evidence="12">Mechanosensitive ion channel protein MscS</fullName>
    </submittedName>
</protein>
<feature type="transmembrane region" description="Helical" evidence="7">
    <location>
        <begin position="526"/>
        <end position="545"/>
    </location>
</feature>
<accession>A0A1P8MQM9</accession>
<dbReference type="PANTHER" id="PTHR30460">
    <property type="entry name" value="MODERATE CONDUCTANCE MECHANOSENSITIVE CHANNEL YBIO"/>
    <property type="match status" value="1"/>
</dbReference>
<comment type="similarity">
    <text evidence="2">Belongs to the MscS (TC 1.A.23) family.</text>
</comment>
<feature type="transmembrane region" description="Helical" evidence="7">
    <location>
        <begin position="439"/>
        <end position="458"/>
    </location>
</feature>
<evidence type="ECO:0000256" key="1">
    <source>
        <dbReference type="ARBA" id="ARBA00004651"/>
    </source>
</evidence>
<dbReference type="RefSeq" id="WP_076626151.1">
    <property type="nucleotide sequence ID" value="NZ_CP019312.1"/>
</dbReference>
<dbReference type="InterPro" id="IPR045276">
    <property type="entry name" value="YbiO_bact"/>
</dbReference>
<feature type="transmembrane region" description="Helical" evidence="7">
    <location>
        <begin position="261"/>
        <end position="282"/>
    </location>
</feature>
<dbReference type="InterPro" id="IPR049142">
    <property type="entry name" value="MS_channel_1st"/>
</dbReference>
<keyword evidence="5 7" id="KW-1133">Transmembrane helix</keyword>
<feature type="transmembrane region" description="Helical" evidence="7">
    <location>
        <begin position="294"/>
        <end position="313"/>
    </location>
</feature>
<keyword evidence="6 7" id="KW-0472">Membrane</keyword>
<keyword evidence="8" id="KW-0732">Signal</keyword>
<evidence type="ECO:0000256" key="6">
    <source>
        <dbReference type="ARBA" id="ARBA00023136"/>
    </source>
</evidence>
<dbReference type="SUPFAM" id="SSF82861">
    <property type="entry name" value="Mechanosensitive channel protein MscS (YggB), transmembrane region"/>
    <property type="match status" value="1"/>
</dbReference>
<feature type="domain" description="Mechanosensitive ion channel MscS C-terminal" evidence="10">
    <location>
        <begin position="645"/>
        <end position="729"/>
    </location>
</feature>
<comment type="subcellular location">
    <subcellularLocation>
        <location evidence="1">Cell membrane</location>
        <topology evidence="1">Multi-pass membrane protein</topology>
    </subcellularLocation>
</comment>
<feature type="transmembrane region" description="Helical" evidence="7">
    <location>
        <begin position="470"/>
        <end position="488"/>
    </location>
</feature>
<feature type="transmembrane region" description="Helical" evidence="7">
    <location>
        <begin position="130"/>
        <end position="150"/>
    </location>
</feature>
<name>A0A1P8MQM9_9RHOB</name>
<gene>
    <name evidence="12" type="ORF">BWR18_00435</name>
</gene>
<dbReference type="InterPro" id="IPR049278">
    <property type="entry name" value="MS_channel_C"/>
</dbReference>
<organism evidence="12 13">
    <name type="scientific">Tateyamaria omphalii</name>
    <dbReference type="NCBI Taxonomy" id="299262"/>
    <lineage>
        <taxon>Bacteria</taxon>
        <taxon>Pseudomonadati</taxon>
        <taxon>Pseudomonadota</taxon>
        <taxon>Alphaproteobacteria</taxon>
        <taxon>Rhodobacterales</taxon>
        <taxon>Roseobacteraceae</taxon>
        <taxon>Tateyamaria</taxon>
    </lineage>
</organism>
<dbReference type="InterPro" id="IPR023408">
    <property type="entry name" value="MscS_beta-dom_sf"/>
</dbReference>
<dbReference type="Gene3D" id="1.10.287.1260">
    <property type="match status" value="1"/>
</dbReference>
<dbReference type="EMBL" id="CP019312">
    <property type="protein sequence ID" value="APX10334.1"/>
    <property type="molecule type" value="Genomic_DNA"/>
</dbReference>
<feature type="transmembrane region" description="Helical" evidence="7">
    <location>
        <begin position="186"/>
        <end position="208"/>
    </location>
</feature>
<feature type="transmembrane region" description="Helical" evidence="7">
    <location>
        <begin position="374"/>
        <end position="393"/>
    </location>
</feature>
<reference evidence="12 13" key="1">
    <citation type="submission" date="2017-01" db="EMBL/GenBank/DDBJ databases">
        <title>Complete genome of Tateyamaria omphalii DOK1-4 isolated from seawater in Dokdo.</title>
        <authorList>
            <person name="Kim J.H."/>
            <person name="Chi W.-J."/>
        </authorList>
    </citation>
    <scope>NUCLEOTIDE SEQUENCE [LARGE SCALE GENOMIC DNA]</scope>
    <source>
        <strain evidence="12 13">DOK1-4</strain>
    </source>
</reference>
<evidence type="ECO:0000313" key="12">
    <source>
        <dbReference type="EMBL" id="APX10334.1"/>
    </source>
</evidence>
<evidence type="ECO:0000256" key="4">
    <source>
        <dbReference type="ARBA" id="ARBA00022692"/>
    </source>
</evidence>
<dbReference type="Pfam" id="PF00924">
    <property type="entry name" value="MS_channel_2nd"/>
    <property type="match status" value="1"/>
</dbReference>
<keyword evidence="13" id="KW-1185">Reference proteome</keyword>
<keyword evidence="3" id="KW-1003">Cell membrane</keyword>
<evidence type="ECO:0000259" key="11">
    <source>
        <dbReference type="Pfam" id="PF21088"/>
    </source>
</evidence>
<dbReference type="GO" id="GO:0005886">
    <property type="term" value="C:plasma membrane"/>
    <property type="evidence" value="ECO:0007669"/>
    <property type="project" value="UniProtKB-SubCell"/>
</dbReference>
<evidence type="ECO:0000256" key="3">
    <source>
        <dbReference type="ARBA" id="ARBA00022475"/>
    </source>
</evidence>
<dbReference type="InterPro" id="IPR011014">
    <property type="entry name" value="MscS_channel_TM-2"/>
</dbReference>
<evidence type="ECO:0000256" key="7">
    <source>
        <dbReference type="SAM" id="Phobius"/>
    </source>
</evidence>
<dbReference type="SUPFAM" id="SSF82689">
    <property type="entry name" value="Mechanosensitive channel protein MscS (YggB), C-terminal domain"/>
    <property type="match status" value="1"/>
</dbReference>
<dbReference type="Gene3D" id="2.30.30.60">
    <property type="match status" value="1"/>
</dbReference>
<dbReference type="InterPro" id="IPR006685">
    <property type="entry name" value="MscS_channel_2nd"/>
</dbReference>
<dbReference type="InterPro" id="IPR011066">
    <property type="entry name" value="MscS_channel_C_sf"/>
</dbReference>
<dbReference type="SUPFAM" id="SSF50182">
    <property type="entry name" value="Sm-like ribonucleoproteins"/>
    <property type="match status" value="1"/>
</dbReference>
<evidence type="ECO:0000256" key="2">
    <source>
        <dbReference type="ARBA" id="ARBA00008017"/>
    </source>
</evidence>
<feature type="signal peptide" evidence="8">
    <location>
        <begin position="1"/>
        <end position="21"/>
    </location>
</feature>
<dbReference type="Pfam" id="PF21082">
    <property type="entry name" value="MS_channel_3rd"/>
    <property type="match status" value="1"/>
</dbReference>
<feature type="domain" description="Mechanosensitive ion channel MscS" evidence="9">
    <location>
        <begin position="572"/>
        <end position="636"/>
    </location>
</feature>
<feature type="transmembrane region" description="Helical" evidence="7">
    <location>
        <begin position="551"/>
        <end position="568"/>
    </location>
</feature>
<sequence length="777" mass="85187">MTHLFLRVLALVLLMVTLASAHMASAQGLGSLLPGAGSADKASTDLSEAIETAAENGVSVIVIDSDGRVVTQGGSAPAPNETPGSGTTLMAIQDDAVAFRSVLVDRLLNLPVAFNEVIYILRFTSPDGTIFAYVRALLISLALFAVGMVFESQVFGKRIVKRFVVARIAAQPDGYVEKMPFLVFRFFMGVVGTLVSMAVAYILGGLIFGALEDAAMQFTVTLINIGYFLARVVAGLWRMILSPYLPQYRIPLFNDHDARKLHLWLSAVTAFGFFAILFGIWIEELGLNSEVHVFLFSLLSLLVMVLNIALVAANGRAITGAILNGKAPADATWVLRTLARVWAPMAVLYFLFAWGDQTYHLVIGDPLGVPLLAAAWGILTTILVVYGVINFFIERSFARARQAREYNVRAEVAPMPDHHVSAAAGAPRLTTFEELSQRVAGILAFVAGIYAFVTIWSPDTNMMGDRWTDRLLDIIVVLFIGYITYNAFRIWIDGKIREEQGDIQEAELGDEGGGSSATRLATLLPLFRNVVLIVIILSILLIALMEMGVNVGPLFAGAGIVGVAIGFGSQSLVRDIFSGAFFLFDDAFRKGEYIDVGGVKGTVENISVRSFQLRHHLGALHTIPFGEIQVLTNYSRDWVIMKLPLRVTYDTDVELVRKLIKKLGVELLDDPVIGDNFIQPLKSQGVIEMQDSAMIIRVKFMTKPGDQWLVRKKVYEDIRALFEREGIKFAHREVTVRLADGKAEELSEDDRKAITAAAQASIEEELMEDAAETGDDR</sequence>
<evidence type="ECO:0000256" key="8">
    <source>
        <dbReference type="SAM" id="SignalP"/>
    </source>
</evidence>
<evidence type="ECO:0000256" key="5">
    <source>
        <dbReference type="ARBA" id="ARBA00022989"/>
    </source>
</evidence>
<evidence type="ECO:0000259" key="9">
    <source>
        <dbReference type="Pfam" id="PF00924"/>
    </source>
</evidence>